<evidence type="ECO:0000313" key="1">
    <source>
        <dbReference type="EMBL" id="CAH6721765.1"/>
    </source>
</evidence>
<accession>A0ACA9Y9P3</accession>
<dbReference type="Proteomes" id="UP001152531">
    <property type="component" value="Unassembled WGS sequence"/>
</dbReference>
<keyword evidence="2" id="KW-1185">Reference proteome</keyword>
<dbReference type="EMBL" id="CALSDN010000007">
    <property type="protein sequence ID" value="CAH6721765.1"/>
    <property type="molecule type" value="Genomic_DNA"/>
</dbReference>
<proteinExistence type="predicted"/>
<name>A0ACA9Y9P3_9ASCO</name>
<gene>
    <name evidence="1" type="ORF">CLIB1444_07S01948</name>
</gene>
<organism evidence="1 2">
    <name type="scientific">[Candida] jaroonii</name>
    <dbReference type="NCBI Taxonomy" id="467808"/>
    <lineage>
        <taxon>Eukaryota</taxon>
        <taxon>Fungi</taxon>
        <taxon>Dikarya</taxon>
        <taxon>Ascomycota</taxon>
        <taxon>Saccharomycotina</taxon>
        <taxon>Pichiomycetes</taxon>
        <taxon>Debaryomycetaceae</taxon>
        <taxon>Yamadazyma</taxon>
    </lineage>
</organism>
<sequence>MNGQAIIDASLFNTFNIVEGNTQNDKEIRFGIDLNLINYAFDNLSASTVCYLSYNGEGSPFIIEFEDNIMSESIEFLTFYLDLTYPYDDIDNDDEGFDLVVDYNELQYELILKSDVFENLLSDLININTQTVYIYLSNYFKNELSFISLGPIGHSKLIYPSERNILEKLEIHSKESNVVSSFKFQNFIKIFKSVKLSNKCKITKGLNGVFALQLICKDSNNNNYVGTLITINMLEIDSDLDISNLNIFDEVEVPVKRRKVNEIEVPLFL</sequence>
<protein>
    <submittedName>
        <fullName evidence="1">DNA damage checkpoint control protein RAD17</fullName>
    </submittedName>
</protein>
<comment type="caution">
    <text evidence="1">The sequence shown here is derived from an EMBL/GenBank/DDBJ whole genome shotgun (WGS) entry which is preliminary data.</text>
</comment>
<evidence type="ECO:0000313" key="2">
    <source>
        <dbReference type="Proteomes" id="UP001152531"/>
    </source>
</evidence>
<reference evidence="1" key="1">
    <citation type="submission" date="2022-06" db="EMBL/GenBank/DDBJ databases">
        <authorList>
            <person name="Legras J.-L."/>
            <person name="Devillers H."/>
            <person name="Grondin C."/>
        </authorList>
    </citation>
    <scope>NUCLEOTIDE SEQUENCE</scope>
    <source>
        <strain evidence="1">CLIB 1444</strain>
    </source>
</reference>